<dbReference type="PROSITE" id="PS50110">
    <property type="entry name" value="RESPONSE_REGULATORY"/>
    <property type="match status" value="1"/>
</dbReference>
<dbReference type="PRINTS" id="PR01590">
    <property type="entry name" value="HTHFIS"/>
</dbReference>
<dbReference type="GO" id="GO:0005524">
    <property type="term" value="F:ATP binding"/>
    <property type="evidence" value="ECO:0007669"/>
    <property type="project" value="UniProtKB-KW"/>
</dbReference>
<evidence type="ECO:0000313" key="12">
    <source>
        <dbReference type="Proteomes" id="UP000075420"/>
    </source>
</evidence>
<dbReference type="GO" id="GO:0000160">
    <property type="term" value="P:phosphorelay signal transduction system"/>
    <property type="evidence" value="ECO:0007669"/>
    <property type="project" value="UniProtKB-KW"/>
</dbReference>
<sequence length="461" mass="51343">MTGRVLIVDDERGVCELLDAGLKKRGFRAAWRTSAAEALDLLAVEDFDVVVTDVTMRGMNGLELCERIVQNRPDLPVIVITAFGSLDTATSAIRAGAYDFVTKPFELDALKLTVERALRHRALREEVRRLRRAVDDARRYEQILGSSPAMKGVFDLLDRVADSDTSIFITGESGTGKELVARAVHQRSRRGQGAFVAVNCAAVPDALLESELFGHARGAFTDARGARSGLFARAHGGTLFLDEIGELPVALQPKLLRALQERVVRPVGADDEIPVDVRVIAATNRDLETAIEERRFREDLYYRINVVHVALPPLRSRGADVLLLAQHFLERFATLKERPIKGLSAPAAEKLMAYAWPGNVRELQNCVERAVALARYDQITVDDLPEKIRTYRRSHVLVSSDDPNELVPMEEVERRYILRVLEVVGGNKSQAAQILGFDRATLYRKLERYGMRAGRASDPRP</sequence>
<dbReference type="SMART" id="SM00448">
    <property type="entry name" value="REC"/>
    <property type="match status" value="1"/>
</dbReference>
<evidence type="ECO:0000256" key="7">
    <source>
        <dbReference type="ARBA" id="ARBA00023163"/>
    </source>
</evidence>
<keyword evidence="3" id="KW-0067">ATP-binding</keyword>
<dbReference type="InterPro" id="IPR025944">
    <property type="entry name" value="Sigma_54_int_dom_CS"/>
</dbReference>
<dbReference type="Gene3D" id="3.40.50.2300">
    <property type="match status" value="1"/>
</dbReference>
<dbReference type="InterPro" id="IPR002197">
    <property type="entry name" value="HTH_Fis"/>
</dbReference>
<evidence type="ECO:0000313" key="11">
    <source>
        <dbReference type="EMBL" id="KYF55771.1"/>
    </source>
</evidence>
<dbReference type="InterPro" id="IPR011006">
    <property type="entry name" value="CheY-like_superfamily"/>
</dbReference>
<evidence type="ECO:0000256" key="4">
    <source>
        <dbReference type="ARBA" id="ARBA00023012"/>
    </source>
</evidence>
<feature type="domain" description="Sigma-54 factor interaction" evidence="9">
    <location>
        <begin position="143"/>
        <end position="372"/>
    </location>
</feature>
<dbReference type="PROSITE" id="PS00688">
    <property type="entry name" value="SIGMA54_INTERACT_3"/>
    <property type="match status" value="1"/>
</dbReference>
<accession>A0A150PJA3</accession>
<organism evidence="11 12">
    <name type="scientific">Sorangium cellulosum</name>
    <name type="common">Polyangium cellulosum</name>
    <dbReference type="NCBI Taxonomy" id="56"/>
    <lineage>
        <taxon>Bacteria</taxon>
        <taxon>Pseudomonadati</taxon>
        <taxon>Myxococcota</taxon>
        <taxon>Polyangia</taxon>
        <taxon>Polyangiales</taxon>
        <taxon>Polyangiaceae</taxon>
        <taxon>Sorangium</taxon>
    </lineage>
</organism>
<evidence type="ECO:0000256" key="2">
    <source>
        <dbReference type="ARBA" id="ARBA00022741"/>
    </source>
</evidence>
<dbReference type="Pfam" id="PF25601">
    <property type="entry name" value="AAA_lid_14"/>
    <property type="match status" value="1"/>
</dbReference>
<protein>
    <submittedName>
        <fullName evidence="11">Fis family transcriptional regulator</fullName>
    </submittedName>
</protein>
<dbReference type="Gene3D" id="1.10.10.60">
    <property type="entry name" value="Homeodomain-like"/>
    <property type="match status" value="1"/>
</dbReference>
<dbReference type="InterPro" id="IPR027417">
    <property type="entry name" value="P-loop_NTPase"/>
</dbReference>
<dbReference type="Proteomes" id="UP000075420">
    <property type="component" value="Unassembled WGS sequence"/>
</dbReference>
<gene>
    <name evidence="11" type="ORF">BE08_30690</name>
</gene>
<dbReference type="InterPro" id="IPR001789">
    <property type="entry name" value="Sig_transdc_resp-reg_receiver"/>
</dbReference>
<dbReference type="InterPro" id="IPR009057">
    <property type="entry name" value="Homeodomain-like_sf"/>
</dbReference>
<dbReference type="FunFam" id="3.40.50.2300:FF:000018">
    <property type="entry name" value="DNA-binding transcriptional regulator NtrC"/>
    <property type="match status" value="1"/>
</dbReference>
<dbReference type="Pfam" id="PF00072">
    <property type="entry name" value="Response_reg"/>
    <property type="match status" value="1"/>
</dbReference>
<dbReference type="Pfam" id="PF02954">
    <property type="entry name" value="HTH_8"/>
    <property type="match status" value="1"/>
</dbReference>
<dbReference type="SUPFAM" id="SSF46689">
    <property type="entry name" value="Homeodomain-like"/>
    <property type="match status" value="1"/>
</dbReference>
<dbReference type="InterPro" id="IPR003593">
    <property type="entry name" value="AAA+_ATPase"/>
</dbReference>
<name>A0A150PJA3_SORCE</name>
<feature type="domain" description="Response regulatory" evidence="10">
    <location>
        <begin position="4"/>
        <end position="118"/>
    </location>
</feature>
<keyword evidence="7" id="KW-0804">Transcription</keyword>
<dbReference type="InterPro" id="IPR002078">
    <property type="entry name" value="Sigma_54_int"/>
</dbReference>
<dbReference type="Gene3D" id="1.10.8.60">
    <property type="match status" value="1"/>
</dbReference>
<evidence type="ECO:0000256" key="8">
    <source>
        <dbReference type="PROSITE-ProRule" id="PRU00169"/>
    </source>
</evidence>
<dbReference type="Gene3D" id="3.40.50.300">
    <property type="entry name" value="P-loop containing nucleotide triphosphate hydrolases"/>
    <property type="match status" value="1"/>
</dbReference>
<dbReference type="AlphaFoldDB" id="A0A150PJA3"/>
<dbReference type="GO" id="GO:0043565">
    <property type="term" value="F:sequence-specific DNA binding"/>
    <property type="evidence" value="ECO:0007669"/>
    <property type="project" value="InterPro"/>
</dbReference>
<dbReference type="GO" id="GO:0006355">
    <property type="term" value="P:regulation of DNA-templated transcription"/>
    <property type="evidence" value="ECO:0007669"/>
    <property type="project" value="InterPro"/>
</dbReference>
<dbReference type="CDD" id="cd00009">
    <property type="entry name" value="AAA"/>
    <property type="match status" value="1"/>
</dbReference>
<keyword evidence="6" id="KW-0238">DNA-binding</keyword>
<dbReference type="FunFam" id="3.40.50.300:FF:000006">
    <property type="entry name" value="DNA-binding transcriptional regulator NtrC"/>
    <property type="match status" value="1"/>
</dbReference>
<evidence type="ECO:0000256" key="3">
    <source>
        <dbReference type="ARBA" id="ARBA00022840"/>
    </source>
</evidence>
<evidence type="ECO:0000256" key="1">
    <source>
        <dbReference type="ARBA" id="ARBA00022553"/>
    </source>
</evidence>
<evidence type="ECO:0000259" key="10">
    <source>
        <dbReference type="PROSITE" id="PS50110"/>
    </source>
</evidence>
<proteinExistence type="predicted"/>
<evidence type="ECO:0000259" key="9">
    <source>
        <dbReference type="PROSITE" id="PS50045"/>
    </source>
</evidence>
<reference evidence="11 12" key="1">
    <citation type="submission" date="2014-02" db="EMBL/GenBank/DDBJ databases">
        <title>The small core and large imbalanced accessory genome model reveals a collaborative survival strategy of Sorangium cellulosum strains in nature.</title>
        <authorList>
            <person name="Han K."/>
            <person name="Peng R."/>
            <person name="Blom J."/>
            <person name="Li Y.-Z."/>
        </authorList>
    </citation>
    <scope>NUCLEOTIDE SEQUENCE [LARGE SCALE GENOMIC DNA]</scope>
    <source>
        <strain evidence="11 12">So0157-25</strain>
    </source>
</reference>
<keyword evidence="1 8" id="KW-0597">Phosphoprotein</keyword>
<dbReference type="InterPro" id="IPR058031">
    <property type="entry name" value="AAA_lid_NorR"/>
</dbReference>
<dbReference type="InterPro" id="IPR025943">
    <property type="entry name" value="Sigma_54_int_dom_ATP-bd_2"/>
</dbReference>
<evidence type="ECO:0000256" key="5">
    <source>
        <dbReference type="ARBA" id="ARBA00023015"/>
    </source>
</evidence>
<keyword evidence="4" id="KW-0902">Two-component regulatory system</keyword>
<feature type="modified residue" description="4-aspartylphosphate" evidence="8">
    <location>
        <position position="53"/>
    </location>
</feature>
<dbReference type="PROSITE" id="PS50045">
    <property type="entry name" value="SIGMA54_INTERACT_4"/>
    <property type="match status" value="1"/>
</dbReference>
<dbReference type="SUPFAM" id="SSF52172">
    <property type="entry name" value="CheY-like"/>
    <property type="match status" value="1"/>
</dbReference>
<dbReference type="PROSITE" id="PS00675">
    <property type="entry name" value="SIGMA54_INTERACT_1"/>
    <property type="match status" value="1"/>
</dbReference>
<dbReference type="Pfam" id="PF00158">
    <property type="entry name" value="Sigma54_activat"/>
    <property type="match status" value="1"/>
</dbReference>
<dbReference type="SUPFAM" id="SSF52540">
    <property type="entry name" value="P-loop containing nucleoside triphosphate hydrolases"/>
    <property type="match status" value="1"/>
</dbReference>
<keyword evidence="5" id="KW-0805">Transcription regulation</keyword>
<evidence type="ECO:0000256" key="6">
    <source>
        <dbReference type="ARBA" id="ARBA00023125"/>
    </source>
</evidence>
<dbReference type="PANTHER" id="PTHR32071">
    <property type="entry name" value="TRANSCRIPTIONAL REGULATORY PROTEIN"/>
    <property type="match status" value="1"/>
</dbReference>
<comment type="caution">
    <text evidence="11">The sequence shown here is derived from an EMBL/GenBank/DDBJ whole genome shotgun (WGS) entry which is preliminary data.</text>
</comment>
<dbReference type="InterPro" id="IPR025662">
    <property type="entry name" value="Sigma_54_int_dom_ATP-bd_1"/>
</dbReference>
<dbReference type="PROSITE" id="PS00676">
    <property type="entry name" value="SIGMA54_INTERACT_2"/>
    <property type="match status" value="1"/>
</dbReference>
<dbReference type="EMBL" id="JELY01001437">
    <property type="protein sequence ID" value="KYF55771.1"/>
    <property type="molecule type" value="Genomic_DNA"/>
</dbReference>
<dbReference type="SMART" id="SM00382">
    <property type="entry name" value="AAA"/>
    <property type="match status" value="1"/>
</dbReference>
<keyword evidence="2" id="KW-0547">Nucleotide-binding</keyword>